<dbReference type="InterPro" id="IPR044881">
    <property type="entry name" value="RMI1_N_N_sf"/>
</dbReference>
<feature type="domain" description="Clp1 P-loop" evidence="9">
    <location>
        <begin position="5"/>
        <end position="145"/>
    </location>
</feature>
<dbReference type="GO" id="GO:0016604">
    <property type="term" value="C:nuclear body"/>
    <property type="evidence" value="ECO:0007669"/>
    <property type="project" value="TreeGrafter"/>
</dbReference>
<dbReference type="PANTHER" id="PTHR14790:SF15">
    <property type="entry name" value="RECQ-MEDIATED GENOME INSTABILITY PROTEIN 1"/>
    <property type="match status" value="1"/>
</dbReference>
<dbReference type="Pfam" id="PF16099">
    <property type="entry name" value="RMI1_C"/>
    <property type="match status" value="1"/>
</dbReference>
<dbReference type="InterPro" id="IPR032199">
    <property type="entry name" value="RMI1_C"/>
</dbReference>
<name>A0A8J6HBJ7_TENMO</name>
<dbReference type="Pfam" id="PF25467">
    <property type="entry name" value="NOL9_C"/>
    <property type="match status" value="1"/>
</dbReference>
<dbReference type="SMART" id="SM01161">
    <property type="entry name" value="DUF1767"/>
    <property type="match status" value="1"/>
</dbReference>
<protein>
    <recommendedName>
        <fullName evidence="3">RecQ-mediated genome instability protein 1</fullName>
    </recommendedName>
</protein>
<dbReference type="PANTHER" id="PTHR14790">
    <property type="entry name" value="RECQ-MEDIATED GENOME INSTABILITY PROTEIN 1 RMI1"/>
    <property type="match status" value="1"/>
</dbReference>
<dbReference type="Gene3D" id="1.10.8.1020">
    <property type="entry name" value="RecQ-mediated genome instability protein 1, N-terminal domain"/>
    <property type="match status" value="1"/>
</dbReference>
<evidence type="ECO:0000259" key="8">
    <source>
        <dbReference type="Pfam" id="PF16099"/>
    </source>
</evidence>
<evidence type="ECO:0000313" key="12">
    <source>
        <dbReference type="EMBL" id="KAH0811468.1"/>
    </source>
</evidence>
<proteinExistence type="inferred from homology"/>
<reference evidence="12" key="1">
    <citation type="journal article" date="2020" name="J Insects Food Feed">
        <title>The yellow mealworm (Tenebrio molitor) genome: a resource for the emerging insects as food and feed industry.</title>
        <authorList>
            <person name="Eriksson T."/>
            <person name="Andere A."/>
            <person name="Kelstrup H."/>
            <person name="Emery V."/>
            <person name="Picard C."/>
        </authorList>
    </citation>
    <scope>NUCLEOTIDE SEQUENCE</scope>
    <source>
        <strain evidence="12">Stoneville</strain>
        <tissue evidence="12">Whole head</tissue>
    </source>
</reference>
<keyword evidence="13" id="KW-1185">Reference proteome</keyword>
<dbReference type="InterPro" id="IPR042470">
    <property type="entry name" value="RMI1_N_C_sf"/>
</dbReference>
<evidence type="ECO:0000256" key="5">
    <source>
        <dbReference type="ARBA" id="ARBA00023242"/>
    </source>
</evidence>
<evidence type="ECO:0000259" key="9">
    <source>
        <dbReference type="Pfam" id="PF16575"/>
    </source>
</evidence>
<evidence type="ECO:0000259" key="11">
    <source>
        <dbReference type="Pfam" id="PF25467"/>
    </source>
</evidence>
<evidence type="ECO:0000313" key="13">
    <source>
        <dbReference type="Proteomes" id="UP000719412"/>
    </source>
</evidence>
<dbReference type="InterPro" id="IPR013894">
    <property type="entry name" value="RMI1_OB"/>
</dbReference>
<comment type="function">
    <text evidence="6">Essential component of the RMI complex, a complex that plays an important role in the processing of homologous recombination intermediates to limit DNA crossover formation in cells. Promotes TOP3A binding to double Holliday junctions (DHJ) and hence stimulates TOP3A-mediated dissolution. Required for BLM phosphorylation during mitosis. Within the BLM complex, required for BLM and TOP3A stability.</text>
</comment>
<dbReference type="InterPro" id="IPR049363">
    <property type="entry name" value="RMI1_N"/>
</dbReference>
<evidence type="ECO:0000256" key="1">
    <source>
        <dbReference type="ARBA" id="ARBA00004123"/>
    </source>
</evidence>
<dbReference type="Gene3D" id="3.40.50.300">
    <property type="entry name" value="P-loop containing nucleotide triphosphate hydrolases"/>
    <property type="match status" value="1"/>
</dbReference>
<dbReference type="InterPro" id="IPR057570">
    <property type="entry name" value="NOL9_C"/>
</dbReference>
<evidence type="ECO:0000256" key="4">
    <source>
        <dbReference type="ARBA" id="ARBA00022705"/>
    </source>
</evidence>
<dbReference type="FunFam" id="2.40.50.770:FF:000002">
    <property type="entry name" value="recQ-mediated genome instability protein 1"/>
    <property type="match status" value="1"/>
</dbReference>
<comment type="caution">
    <text evidence="12">The sequence shown here is derived from an EMBL/GenBank/DDBJ whole genome shotgun (WGS) entry which is preliminary data.</text>
</comment>
<evidence type="ECO:0000259" key="7">
    <source>
        <dbReference type="Pfam" id="PF08585"/>
    </source>
</evidence>
<sequence length="811" mass="90351">MMICGGKGVGKTTFLRYAINRLLMRFNAVRIVDLDPGQSEFTVPGCISIVKVEKPVFGPNYTHLQASERSILSNINIAYEPDKYIASVKQLLHATCTEAPTLINYMGYTHGIGINILSAVIACVHPTDILQISSQDAKKNYKFLLSAEVVRENAKLFHSTSSTLDYNLHQIESMCDQNEGWTAESRQLREMCILSHVSNMTDSNSLFKTKSPLYKINLKHVNITDLRGDFIHPAAVNACLVALCTVEDELLNIFKCLGWGIVRGVDVASGQLVLLTSAKVEVLEEVSHLVAGGATLPPSVYMTPDDVVGQMPYVIEGVLMNGTNYTIKMSEILNIKTFFNSIQVHFSDIWLESCVNWCKNEVLNPNYTLKELQSKVYEQWLLLDLRDIEVRTLPPELSTKQHFVLNGNFCLQMMQVVDISKPKLWQLQKIRNSNSLTRGTQQDADVAGTGKRMLLLTLTDGVQEVQGMEYQPISSLNLNIAPGAKIRIMGPVVIRRGRLMLEQQNVKVLGGEVDELLVTHAAENILARALNLPENVHPVGIEEKLITVEHEDKDEGYVTNATIRNPQPPPVVRIVNTNTVITEEEEMLIDKEIDFMLEAEFGSPPEELNDSRTPDLLENTELFTRDFNNIDGASTSTQVHHAHSSIQEELPGCGDIDDDIFNDLDIDAHLDQVDKEIVGRKSSMKPNTITVAKLLEIKENVSKGVFKIKAKFKCVIEKLTISDEGYKLVIKVEDSTGDIVVSLHSDVISDLAGYSPTDIMCLKSDILNKDETAADKVMKAIEKVKDKLVKLDDVVSVQVVKNKIPVVIKIM</sequence>
<dbReference type="InterPro" id="IPR027417">
    <property type="entry name" value="P-loop_NTPase"/>
</dbReference>
<feature type="domain" description="NOL9 C-terminal" evidence="11">
    <location>
        <begin position="212"/>
        <end position="297"/>
    </location>
</feature>
<evidence type="ECO:0000259" key="10">
    <source>
        <dbReference type="Pfam" id="PF21000"/>
    </source>
</evidence>
<dbReference type="GO" id="GO:0000724">
    <property type="term" value="P:double-strand break repair via homologous recombination"/>
    <property type="evidence" value="ECO:0007669"/>
    <property type="project" value="TreeGrafter"/>
</dbReference>
<evidence type="ECO:0000256" key="3">
    <source>
        <dbReference type="ARBA" id="ARBA00018987"/>
    </source>
</evidence>
<dbReference type="GO" id="GO:0000166">
    <property type="term" value="F:nucleotide binding"/>
    <property type="evidence" value="ECO:0007669"/>
    <property type="project" value="InterPro"/>
</dbReference>
<dbReference type="Gene3D" id="2.40.50.770">
    <property type="entry name" value="RecQ-mediated genome instability protein Rmi1, C-terminal domain"/>
    <property type="match status" value="1"/>
</dbReference>
<comment type="similarity">
    <text evidence="2">Belongs to the RMI1 family.</text>
</comment>
<organism evidence="12 13">
    <name type="scientific">Tenebrio molitor</name>
    <name type="common">Yellow mealworm beetle</name>
    <dbReference type="NCBI Taxonomy" id="7067"/>
    <lineage>
        <taxon>Eukaryota</taxon>
        <taxon>Metazoa</taxon>
        <taxon>Ecdysozoa</taxon>
        <taxon>Arthropoda</taxon>
        <taxon>Hexapoda</taxon>
        <taxon>Insecta</taxon>
        <taxon>Pterygota</taxon>
        <taxon>Neoptera</taxon>
        <taxon>Endopterygota</taxon>
        <taxon>Coleoptera</taxon>
        <taxon>Polyphaga</taxon>
        <taxon>Cucujiformia</taxon>
        <taxon>Tenebrionidae</taxon>
        <taxon>Tenebrio</taxon>
    </lineage>
</organism>
<feature type="domain" description="RecQ-mediated genome instability protein 1 C-terminal OB-fold" evidence="8">
    <location>
        <begin position="698"/>
        <end position="809"/>
    </location>
</feature>
<dbReference type="GO" id="GO:0031422">
    <property type="term" value="C:RecQ family helicase-topoisomerase III complex"/>
    <property type="evidence" value="ECO:0007669"/>
    <property type="project" value="TreeGrafter"/>
</dbReference>
<keyword evidence="5" id="KW-0539">Nucleus</keyword>
<dbReference type="Pfam" id="PF08585">
    <property type="entry name" value="RMI1_N_C"/>
    <property type="match status" value="1"/>
</dbReference>
<accession>A0A8J6HBJ7</accession>
<dbReference type="Proteomes" id="UP000719412">
    <property type="component" value="Unassembled WGS sequence"/>
</dbReference>
<reference evidence="12" key="2">
    <citation type="submission" date="2021-08" db="EMBL/GenBank/DDBJ databases">
        <authorList>
            <person name="Eriksson T."/>
        </authorList>
    </citation>
    <scope>NUCLEOTIDE SEQUENCE</scope>
    <source>
        <strain evidence="12">Stoneville</strain>
        <tissue evidence="12">Whole head</tissue>
    </source>
</reference>
<keyword evidence="4" id="KW-0235">DNA replication</keyword>
<dbReference type="GO" id="GO:0000712">
    <property type="term" value="P:resolution of meiotic recombination intermediates"/>
    <property type="evidence" value="ECO:0007669"/>
    <property type="project" value="TreeGrafter"/>
</dbReference>
<gene>
    <name evidence="12" type="ORF">GEV33_011324</name>
</gene>
<dbReference type="AlphaFoldDB" id="A0A8J6HBJ7"/>
<feature type="domain" description="RecQ mediated genome instability protein 1 OB-fold" evidence="7">
    <location>
        <begin position="393"/>
        <end position="521"/>
    </location>
</feature>
<feature type="domain" description="RMI1 N-terminal" evidence="10">
    <location>
        <begin position="346"/>
        <end position="388"/>
    </location>
</feature>
<dbReference type="EMBL" id="JABDTM020026779">
    <property type="protein sequence ID" value="KAH0811468.1"/>
    <property type="molecule type" value="Genomic_DNA"/>
</dbReference>
<evidence type="ECO:0000256" key="6">
    <source>
        <dbReference type="ARBA" id="ARBA00024977"/>
    </source>
</evidence>
<dbReference type="InterPro" id="IPR032319">
    <property type="entry name" value="CLP1_P"/>
</dbReference>
<dbReference type="GO" id="GO:0006260">
    <property type="term" value="P:DNA replication"/>
    <property type="evidence" value="ECO:0007669"/>
    <property type="project" value="UniProtKB-KW"/>
</dbReference>
<dbReference type="Pfam" id="PF16575">
    <property type="entry name" value="CLP1_P"/>
    <property type="match status" value="1"/>
</dbReference>
<comment type="subcellular location">
    <subcellularLocation>
        <location evidence="1">Nucleus</location>
    </subcellularLocation>
</comment>
<dbReference type="Pfam" id="PF21000">
    <property type="entry name" value="RMI1_N_N"/>
    <property type="match status" value="1"/>
</dbReference>
<evidence type="ECO:0000256" key="2">
    <source>
        <dbReference type="ARBA" id="ARBA00006395"/>
    </source>
</evidence>